<reference evidence="2" key="1">
    <citation type="submission" date="2019-11" db="EMBL/GenBank/DDBJ databases">
        <title>Isolation and characterization of two novel species in the genus Thiomicrorhabdus.</title>
        <authorList>
            <person name="Mochizuki J."/>
            <person name="Kojima H."/>
            <person name="Fukui M."/>
        </authorList>
    </citation>
    <scope>NUCLEOTIDE SEQUENCE [LARGE SCALE GENOMIC DNA]</scope>
    <source>
        <strain evidence="2">aks77</strain>
    </source>
</reference>
<organism evidence="1 2">
    <name type="scientific">Thiosulfatimonas sediminis</name>
    <dbReference type="NCBI Taxonomy" id="2675054"/>
    <lineage>
        <taxon>Bacteria</taxon>
        <taxon>Pseudomonadati</taxon>
        <taxon>Pseudomonadota</taxon>
        <taxon>Gammaproteobacteria</taxon>
        <taxon>Thiotrichales</taxon>
        <taxon>Piscirickettsiaceae</taxon>
        <taxon>Thiosulfatimonas</taxon>
    </lineage>
</organism>
<accession>A0A6F8PT17</accession>
<protein>
    <submittedName>
        <fullName evidence="1">Uncharacterized protein</fullName>
    </submittedName>
</protein>
<dbReference type="RefSeq" id="WP_197905425.1">
    <property type="nucleotide sequence ID" value="NZ_AP021889.1"/>
</dbReference>
<name>A0A6F8PT17_9GAMM</name>
<evidence type="ECO:0000313" key="2">
    <source>
        <dbReference type="Proteomes" id="UP000501726"/>
    </source>
</evidence>
<dbReference type="Proteomes" id="UP000501726">
    <property type="component" value="Chromosome"/>
</dbReference>
<dbReference type="EMBL" id="AP021889">
    <property type="protein sequence ID" value="BBP45130.1"/>
    <property type="molecule type" value="Genomic_DNA"/>
</dbReference>
<evidence type="ECO:0000313" key="1">
    <source>
        <dbReference type="EMBL" id="BBP45130.1"/>
    </source>
</evidence>
<sequence>MANITIDGKEYDLESLSDNARAQLGSMRVADQEIAQLQSKMALAQTARNAYARGLAQNLPEKEASANKKKDVVTIDGKKYNTEDFSEDAKKQIGMLRLTDQKLTALQAELAMANMARVAYGQALKAELNAK</sequence>
<gene>
    <name evidence="1" type="ORF">THMIRHAS_05030</name>
</gene>
<keyword evidence="2" id="KW-1185">Reference proteome</keyword>
<dbReference type="KEGG" id="tse:THMIRHAS_05030"/>
<dbReference type="AlphaFoldDB" id="A0A6F8PT17"/>
<proteinExistence type="predicted"/>